<name>A0ABV4KFK8_9FLAO</name>
<gene>
    <name evidence="7" type="ORF">QO192_08395</name>
</gene>
<feature type="domain" description="Methylamine utilisation protein MauE" evidence="6">
    <location>
        <begin position="5"/>
        <end position="83"/>
    </location>
</feature>
<evidence type="ECO:0000259" key="6">
    <source>
        <dbReference type="Pfam" id="PF07291"/>
    </source>
</evidence>
<evidence type="ECO:0000313" key="7">
    <source>
        <dbReference type="EMBL" id="MEZ7515299.1"/>
    </source>
</evidence>
<keyword evidence="4 5" id="KW-0472">Membrane</keyword>
<comment type="caution">
    <text evidence="7">The sequence shown here is derived from an EMBL/GenBank/DDBJ whole genome shotgun (WGS) entry which is preliminary data.</text>
</comment>
<organism evidence="7 8">
    <name type="scientific">Flavobacterium frigidarium</name>
    <dbReference type="NCBI Taxonomy" id="99286"/>
    <lineage>
        <taxon>Bacteria</taxon>
        <taxon>Pseudomonadati</taxon>
        <taxon>Bacteroidota</taxon>
        <taxon>Flavobacteriia</taxon>
        <taxon>Flavobacteriales</taxon>
        <taxon>Flavobacteriaceae</taxon>
        <taxon>Flavobacterium</taxon>
    </lineage>
</organism>
<dbReference type="Proteomes" id="UP001568894">
    <property type="component" value="Unassembled WGS sequence"/>
</dbReference>
<accession>A0ABV4KFK8</accession>
<keyword evidence="2 5" id="KW-0812">Transmembrane</keyword>
<evidence type="ECO:0000256" key="5">
    <source>
        <dbReference type="SAM" id="Phobius"/>
    </source>
</evidence>
<dbReference type="RefSeq" id="WP_371569678.1">
    <property type="nucleotide sequence ID" value="NZ_JASMRN010000006.1"/>
</dbReference>
<evidence type="ECO:0000256" key="3">
    <source>
        <dbReference type="ARBA" id="ARBA00022989"/>
    </source>
</evidence>
<evidence type="ECO:0000256" key="4">
    <source>
        <dbReference type="ARBA" id="ARBA00023136"/>
    </source>
</evidence>
<dbReference type="Pfam" id="PF07291">
    <property type="entry name" value="MauE"/>
    <property type="match status" value="1"/>
</dbReference>
<dbReference type="PANTHER" id="PTHR36974:SF1">
    <property type="entry name" value="DOXX FAMILY MEMBRANE PROTEIN"/>
    <property type="match status" value="1"/>
</dbReference>
<evidence type="ECO:0000256" key="2">
    <source>
        <dbReference type="ARBA" id="ARBA00022692"/>
    </source>
</evidence>
<keyword evidence="3 5" id="KW-1133">Transmembrane helix</keyword>
<comment type="subcellular location">
    <subcellularLocation>
        <location evidence="1">Membrane</location>
        <topology evidence="1">Multi-pass membrane protein</topology>
    </subcellularLocation>
</comment>
<feature type="transmembrane region" description="Helical" evidence="5">
    <location>
        <begin position="103"/>
        <end position="120"/>
    </location>
</feature>
<sequence>MGKAKIFWTVIRYLMAAFMVYGGVQHFVNTDFFNPFVPNFLPFKSAIIYISGIIEVAIGVLLVLKNTAGLGSLLLLLLMLVFLPIHIWDVFSNTPAIGSHEAALIRLPVQLLFIAISWKLKNVFYK</sequence>
<protein>
    <recommendedName>
        <fullName evidence="6">Methylamine utilisation protein MauE domain-containing protein</fullName>
    </recommendedName>
</protein>
<keyword evidence="8" id="KW-1185">Reference proteome</keyword>
<feature type="transmembrane region" description="Helical" evidence="5">
    <location>
        <begin position="46"/>
        <end position="64"/>
    </location>
</feature>
<dbReference type="InterPro" id="IPR009908">
    <property type="entry name" value="Methylamine_util_MauE"/>
</dbReference>
<evidence type="ECO:0000313" key="8">
    <source>
        <dbReference type="Proteomes" id="UP001568894"/>
    </source>
</evidence>
<reference evidence="7 8" key="1">
    <citation type="submission" date="2023-05" db="EMBL/GenBank/DDBJ databases">
        <title>Adaptations of aquatic viruses from atmosphere-close ecosystems of the Central Arctic Ocean.</title>
        <authorList>
            <person name="Rahlff J."/>
            <person name="Holmfeldt K."/>
        </authorList>
    </citation>
    <scope>NUCLEOTIDE SEQUENCE [LARGE SCALE GENOMIC DNA]</scope>
    <source>
        <strain evidence="7 8">Arc14</strain>
    </source>
</reference>
<feature type="transmembrane region" description="Helical" evidence="5">
    <location>
        <begin position="7"/>
        <end position="26"/>
    </location>
</feature>
<dbReference type="EMBL" id="JASMRN010000006">
    <property type="protein sequence ID" value="MEZ7515299.1"/>
    <property type="molecule type" value="Genomic_DNA"/>
</dbReference>
<proteinExistence type="predicted"/>
<feature type="transmembrane region" description="Helical" evidence="5">
    <location>
        <begin position="71"/>
        <end position="91"/>
    </location>
</feature>
<dbReference type="PANTHER" id="PTHR36974">
    <property type="entry name" value="MEMBRANE PROTEIN-RELATED"/>
    <property type="match status" value="1"/>
</dbReference>
<evidence type="ECO:0000256" key="1">
    <source>
        <dbReference type="ARBA" id="ARBA00004141"/>
    </source>
</evidence>